<dbReference type="InterPro" id="IPR016215">
    <property type="entry name" value="NTA_MOA"/>
</dbReference>
<organism evidence="8 9">
    <name type="scientific">Lentzea alba</name>
    <dbReference type="NCBI Taxonomy" id="2714351"/>
    <lineage>
        <taxon>Bacteria</taxon>
        <taxon>Bacillati</taxon>
        <taxon>Actinomycetota</taxon>
        <taxon>Actinomycetes</taxon>
        <taxon>Pseudonocardiales</taxon>
        <taxon>Pseudonocardiaceae</taxon>
        <taxon>Lentzea</taxon>
    </lineage>
</organism>
<dbReference type="PIRSF" id="PIRSF000337">
    <property type="entry name" value="NTA_MOA"/>
    <property type="match status" value="1"/>
</dbReference>
<dbReference type="Pfam" id="PF00296">
    <property type="entry name" value="Bac_luciferase"/>
    <property type="match status" value="1"/>
</dbReference>
<feature type="binding site" evidence="6">
    <location>
        <position position="52"/>
    </location>
    <ligand>
        <name>FMN</name>
        <dbReference type="ChEBI" id="CHEBI:58210"/>
    </ligand>
</feature>
<dbReference type="PANTHER" id="PTHR30011">
    <property type="entry name" value="ALKANESULFONATE MONOOXYGENASE-RELATED"/>
    <property type="match status" value="1"/>
</dbReference>
<evidence type="ECO:0000259" key="7">
    <source>
        <dbReference type="Pfam" id="PF00296"/>
    </source>
</evidence>
<evidence type="ECO:0000256" key="2">
    <source>
        <dbReference type="ARBA" id="ARBA00022643"/>
    </source>
</evidence>
<comment type="caution">
    <text evidence="8">The sequence shown here is derived from an EMBL/GenBank/DDBJ whole genome shotgun (WGS) entry which is preliminary data.</text>
</comment>
<feature type="binding site" evidence="6">
    <location>
        <position position="138"/>
    </location>
    <ligand>
        <name>FMN</name>
        <dbReference type="ChEBI" id="CHEBI:58210"/>
    </ligand>
</feature>
<dbReference type="EMBL" id="JAAMPJ010000009">
    <property type="protein sequence ID" value="NGY63136.1"/>
    <property type="molecule type" value="Genomic_DNA"/>
</dbReference>
<dbReference type="PANTHER" id="PTHR30011:SF16">
    <property type="entry name" value="C2H2 FINGER DOMAIN TRANSCRIPTION FACTOR (EUROFUNG)-RELATED"/>
    <property type="match status" value="1"/>
</dbReference>
<evidence type="ECO:0000256" key="5">
    <source>
        <dbReference type="ARBA" id="ARBA00033748"/>
    </source>
</evidence>
<proteinExistence type="inferred from homology"/>
<evidence type="ECO:0000256" key="4">
    <source>
        <dbReference type="ARBA" id="ARBA00023033"/>
    </source>
</evidence>
<reference evidence="8 9" key="1">
    <citation type="submission" date="2020-03" db="EMBL/GenBank/DDBJ databases">
        <title>Isolation and identification of active actinomycetes.</title>
        <authorList>
            <person name="Sun X."/>
        </authorList>
    </citation>
    <scope>NUCLEOTIDE SEQUENCE [LARGE SCALE GENOMIC DNA]</scope>
    <source>
        <strain evidence="8 9">NEAU-D13</strain>
    </source>
</reference>
<dbReference type="Gene3D" id="3.20.20.30">
    <property type="entry name" value="Luciferase-like domain"/>
    <property type="match status" value="1"/>
</dbReference>
<dbReference type="Proteomes" id="UP000481360">
    <property type="component" value="Unassembled WGS sequence"/>
</dbReference>
<accession>A0A7C9VX55</accession>
<feature type="binding site" evidence="6">
    <location>
        <position position="213"/>
    </location>
    <ligand>
        <name>FMN</name>
        <dbReference type="ChEBI" id="CHEBI:58210"/>
    </ligand>
</feature>
<keyword evidence="3" id="KW-0560">Oxidoreductase</keyword>
<dbReference type="InterPro" id="IPR051260">
    <property type="entry name" value="Diverse_substr_monoxygenases"/>
</dbReference>
<sequence>MTLVGLIGGVGHHQGAWRLPTSRAEEIASLDLYSDIAALAEKGKLDALLMADGLGLDTKRLASASFPHLEPLMMLSALAARTTHIGLIGSVSTTFSEPYNVARHFASLDHLSNGRAAWNIVTSAYGEENFGGSPLPSHADRYERADEHVRTVTALWDSWDDDAILLDRAKGIYADAGKVHKINHRGKYFGVAGPLNVPRCPQGRPVIVQAGSSPRGRTFAAQHAEIIFTAQQTLSGCQNFYTDVKARIGAAGRDPRKVKVLPGVHPLLGNTESEALRMERELRHLIQVETGLDWLSKQLGGVDLSGLDPTKPIPEELLPEAHTFQGRQSRYELFRKLAVEEKYSINRLMEAEVVSAGHWVTVGSPEQIAERFIQHVAERGADGFILLPSYLPDGWQLLVDGVIPVLQKRGAFRTDYEGSTLRDHLGLERPAVGSRSGESAF</sequence>
<evidence type="ECO:0000256" key="1">
    <source>
        <dbReference type="ARBA" id="ARBA00022630"/>
    </source>
</evidence>
<dbReference type="InterPro" id="IPR036661">
    <property type="entry name" value="Luciferase-like_sf"/>
</dbReference>
<evidence type="ECO:0000313" key="8">
    <source>
        <dbReference type="EMBL" id="NGY63136.1"/>
    </source>
</evidence>
<evidence type="ECO:0000256" key="6">
    <source>
        <dbReference type="PIRSR" id="PIRSR000337-1"/>
    </source>
</evidence>
<keyword evidence="9" id="KW-1185">Reference proteome</keyword>
<dbReference type="NCBIfam" id="TIGR03860">
    <property type="entry name" value="FMN_nitrolo"/>
    <property type="match status" value="1"/>
</dbReference>
<protein>
    <submittedName>
        <fullName evidence="8">LLM class flavin-dependent oxidoreductase</fullName>
    </submittedName>
</protein>
<dbReference type="GO" id="GO:0004497">
    <property type="term" value="F:monooxygenase activity"/>
    <property type="evidence" value="ECO:0007669"/>
    <property type="project" value="UniProtKB-KW"/>
</dbReference>
<keyword evidence="4" id="KW-0503">Monooxygenase</keyword>
<evidence type="ECO:0000313" key="9">
    <source>
        <dbReference type="Proteomes" id="UP000481360"/>
    </source>
</evidence>
<dbReference type="CDD" id="cd01095">
    <property type="entry name" value="Nitrilotriacetate_monoxgenase"/>
    <property type="match status" value="1"/>
</dbReference>
<dbReference type="AlphaFoldDB" id="A0A7C9VX55"/>
<feature type="binding site" evidence="6">
    <location>
        <position position="142"/>
    </location>
    <ligand>
        <name>FMN</name>
        <dbReference type="ChEBI" id="CHEBI:58210"/>
    </ligand>
</feature>
<feature type="domain" description="Luciferase-like" evidence="7">
    <location>
        <begin position="28"/>
        <end position="382"/>
    </location>
</feature>
<dbReference type="SUPFAM" id="SSF51679">
    <property type="entry name" value="Bacterial luciferase-like"/>
    <property type="match status" value="1"/>
</dbReference>
<keyword evidence="1 6" id="KW-0285">Flavoprotein</keyword>
<keyword evidence="2 6" id="KW-0288">FMN</keyword>
<dbReference type="InterPro" id="IPR011251">
    <property type="entry name" value="Luciferase-like_dom"/>
</dbReference>
<evidence type="ECO:0000256" key="3">
    <source>
        <dbReference type="ARBA" id="ARBA00023002"/>
    </source>
</evidence>
<comment type="similarity">
    <text evidence="5">Belongs to the NtaA/SnaA/DszA monooxygenase family.</text>
</comment>
<feature type="binding site" evidence="6">
    <location>
        <position position="212"/>
    </location>
    <ligand>
        <name>FMN</name>
        <dbReference type="ChEBI" id="CHEBI:58210"/>
    </ligand>
</feature>
<dbReference type="GO" id="GO:0016705">
    <property type="term" value="F:oxidoreductase activity, acting on paired donors, with incorporation or reduction of molecular oxygen"/>
    <property type="evidence" value="ECO:0007669"/>
    <property type="project" value="InterPro"/>
</dbReference>
<name>A0A7C9VX55_9PSEU</name>
<gene>
    <name evidence="8" type="ORF">G7043_29880</name>
</gene>